<gene>
    <name evidence="2" type="ORF">D1B31_17100</name>
</gene>
<accession>A0A417YQR7</accession>
<dbReference type="Gene3D" id="3.40.50.410">
    <property type="entry name" value="von Willebrand factor, type A domain"/>
    <property type="match status" value="1"/>
</dbReference>
<keyword evidence="3" id="KW-1185">Reference proteome</keyword>
<comment type="caution">
    <text evidence="2">The sequence shown here is derived from an EMBL/GenBank/DDBJ whole genome shotgun (WGS) entry which is preliminary data.</text>
</comment>
<reference evidence="2 3" key="1">
    <citation type="journal article" date="2017" name="Int. J. Syst. Evol. Microbiol.">
        <title>Bacillus notoginsengisoli sp. nov., a novel bacterium isolated from the rhizosphere of Panax notoginseng.</title>
        <authorList>
            <person name="Zhang M.Y."/>
            <person name="Cheng J."/>
            <person name="Cai Y."/>
            <person name="Zhang T.Y."/>
            <person name="Wu Y.Y."/>
            <person name="Manikprabhu D."/>
            <person name="Li W.J."/>
            <person name="Zhang Y.X."/>
        </authorList>
    </citation>
    <scope>NUCLEOTIDE SEQUENCE [LARGE SCALE GENOMIC DNA]</scope>
    <source>
        <strain evidence="2 3">JCM 30743</strain>
    </source>
</reference>
<evidence type="ECO:0000313" key="2">
    <source>
        <dbReference type="EMBL" id="RHW36434.1"/>
    </source>
</evidence>
<feature type="domain" description="DUF58" evidence="1">
    <location>
        <begin position="44"/>
        <end position="249"/>
    </location>
</feature>
<evidence type="ECO:0000313" key="3">
    <source>
        <dbReference type="Proteomes" id="UP000284416"/>
    </source>
</evidence>
<sequence>MRSGHEMMLGRLHRRKLYVKTRRRGTQKGSRRAGKAGTSLEFSDFRSYQPGDDIRLIDWNIYGRTQKHYIKRFLDEQEIHAAILLDATLSMQALDTKWVRAKEIAAALAYIALNGDDRLTFIPVSASAAGKITRKGTVYAKNVFNSILSVSGSDKPESFTESILKESLKHTQTAILITDGMESLEGFEALFRKLAGLRIEGKLIQVLSREEVFPEKTGDLMLIDSETGQSVNVSMHENVIKLYQKRLDSHNGRLEDLCRKYGFTYITVTDADDLQQFIFHTCTAKKVLE</sequence>
<dbReference type="EMBL" id="QWEG01000011">
    <property type="protein sequence ID" value="RHW36434.1"/>
    <property type="molecule type" value="Genomic_DNA"/>
</dbReference>
<protein>
    <submittedName>
        <fullName evidence="2">DUF58 domain-containing protein</fullName>
    </submittedName>
</protein>
<evidence type="ECO:0000259" key="1">
    <source>
        <dbReference type="Pfam" id="PF01882"/>
    </source>
</evidence>
<dbReference type="OrthoDB" id="9776116at2"/>
<dbReference type="InterPro" id="IPR002881">
    <property type="entry name" value="DUF58"/>
</dbReference>
<dbReference type="Proteomes" id="UP000284416">
    <property type="component" value="Unassembled WGS sequence"/>
</dbReference>
<organism evidence="2 3">
    <name type="scientific">Neobacillus notoginsengisoli</name>
    <dbReference type="NCBI Taxonomy" id="1578198"/>
    <lineage>
        <taxon>Bacteria</taxon>
        <taxon>Bacillati</taxon>
        <taxon>Bacillota</taxon>
        <taxon>Bacilli</taxon>
        <taxon>Bacillales</taxon>
        <taxon>Bacillaceae</taxon>
        <taxon>Neobacillus</taxon>
    </lineage>
</organism>
<dbReference type="RefSeq" id="WP_118922640.1">
    <property type="nucleotide sequence ID" value="NZ_QWEG01000011.1"/>
</dbReference>
<proteinExistence type="predicted"/>
<name>A0A417YQR7_9BACI</name>
<dbReference type="Pfam" id="PF01882">
    <property type="entry name" value="DUF58"/>
    <property type="match status" value="1"/>
</dbReference>
<dbReference type="PANTHER" id="PTHR33608:SF7">
    <property type="entry name" value="DUF58 DOMAIN-CONTAINING PROTEIN"/>
    <property type="match status" value="1"/>
</dbReference>
<dbReference type="PANTHER" id="PTHR33608">
    <property type="entry name" value="BLL2464 PROTEIN"/>
    <property type="match status" value="1"/>
</dbReference>
<dbReference type="InterPro" id="IPR036465">
    <property type="entry name" value="vWFA_dom_sf"/>
</dbReference>
<dbReference type="AlphaFoldDB" id="A0A417YQR7"/>